<name>A0ABM9NIF5_9GAMM</name>
<dbReference type="EMBL" id="OZ026884">
    <property type="protein sequence ID" value="CAL1240411.1"/>
    <property type="molecule type" value="Genomic_DNA"/>
</dbReference>
<proteinExistence type="predicted"/>
<feature type="region of interest" description="Disordered" evidence="1">
    <location>
        <begin position="1"/>
        <end position="28"/>
    </location>
</feature>
<accession>A0ABM9NIF5</accession>
<keyword evidence="3" id="KW-1185">Reference proteome</keyword>
<feature type="region of interest" description="Disordered" evidence="1">
    <location>
        <begin position="43"/>
        <end position="99"/>
    </location>
</feature>
<organism evidence="2 3">
    <name type="scientific">Candidatus Methylocalor cossyra</name>
    <dbReference type="NCBI Taxonomy" id="3108543"/>
    <lineage>
        <taxon>Bacteria</taxon>
        <taxon>Pseudomonadati</taxon>
        <taxon>Pseudomonadota</taxon>
        <taxon>Gammaproteobacteria</taxon>
        <taxon>Methylococcales</taxon>
        <taxon>Methylococcaceae</taxon>
        <taxon>Candidatus Methylocalor</taxon>
    </lineage>
</organism>
<evidence type="ECO:0000313" key="2">
    <source>
        <dbReference type="EMBL" id="CAL1240411.1"/>
    </source>
</evidence>
<evidence type="ECO:0000313" key="3">
    <source>
        <dbReference type="Proteomes" id="UP001497493"/>
    </source>
</evidence>
<gene>
    <name evidence="2" type="ORF">MECH1_V1_1635</name>
</gene>
<protein>
    <submittedName>
        <fullName evidence="2">Uncharacterized protein</fullName>
    </submittedName>
</protein>
<dbReference type="Proteomes" id="UP001497493">
    <property type="component" value="Chromosome"/>
</dbReference>
<evidence type="ECO:0000256" key="1">
    <source>
        <dbReference type="SAM" id="MobiDB-lite"/>
    </source>
</evidence>
<sequence>MRPGGAARQPDEMGQDQTGDDAGSEGHGIWLETEAMIRYLPAVGAPGTRRRKDSVRRASGQGLNARHSRCFPGRTGAWTGSPEALGVNPDPRGGEASKRDDHCLRRECAAGAVVRGVLNPRGAPG</sequence>
<reference evidence="2 3" key="1">
    <citation type="submission" date="2024-04" db="EMBL/GenBank/DDBJ databases">
        <authorList>
            <person name="Cremers G."/>
        </authorList>
    </citation>
    <scope>NUCLEOTIDE SEQUENCE [LARGE SCALE GENOMIC DNA]</scope>
    <source>
        <strain evidence="2">MeCH1-AG</strain>
    </source>
</reference>